<proteinExistence type="predicted"/>
<dbReference type="AlphaFoldDB" id="A0A433DD10"/>
<feature type="region of interest" description="Disordered" evidence="1">
    <location>
        <begin position="401"/>
        <end position="511"/>
    </location>
</feature>
<evidence type="ECO:0000313" key="2">
    <source>
        <dbReference type="EMBL" id="RUP48717.1"/>
    </source>
</evidence>
<dbReference type="InterPro" id="IPR018606">
    <property type="entry name" value="Arb1"/>
</dbReference>
<dbReference type="PANTHER" id="PTHR24216:SF65">
    <property type="entry name" value="PAXILLIN-LIKE PROTEIN 1"/>
    <property type="match status" value="1"/>
</dbReference>
<reference evidence="2 3" key="1">
    <citation type="journal article" date="2018" name="New Phytol.">
        <title>Phylogenomics of Endogonaceae and evolution of mycorrhizas within Mucoromycota.</title>
        <authorList>
            <person name="Chang Y."/>
            <person name="Desiro A."/>
            <person name="Na H."/>
            <person name="Sandor L."/>
            <person name="Lipzen A."/>
            <person name="Clum A."/>
            <person name="Barry K."/>
            <person name="Grigoriev I.V."/>
            <person name="Martin F.M."/>
            <person name="Stajich J.E."/>
            <person name="Smith M.E."/>
            <person name="Bonito G."/>
            <person name="Spatafora J.W."/>
        </authorList>
    </citation>
    <scope>NUCLEOTIDE SEQUENCE [LARGE SCALE GENOMIC DNA]</scope>
    <source>
        <strain evidence="2 3">GMNB39</strain>
    </source>
</reference>
<feature type="compositionally biased region" description="Low complexity" evidence="1">
    <location>
        <begin position="401"/>
        <end position="412"/>
    </location>
</feature>
<organism evidence="2 3">
    <name type="scientific">Jimgerdemannia flammicorona</name>
    <dbReference type="NCBI Taxonomy" id="994334"/>
    <lineage>
        <taxon>Eukaryota</taxon>
        <taxon>Fungi</taxon>
        <taxon>Fungi incertae sedis</taxon>
        <taxon>Mucoromycota</taxon>
        <taxon>Mucoromycotina</taxon>
        <taxon>Endogonomycetes</taxon>
        <taxon>Endogonales</taxon>
        <taxon>Endogonaceae</taxon>
        <taxon>Jimgerdemannia</taxon>
    </lineage>
</organism>
<feature type="compositionally biased region" description="Basic residues" evidence="1">
    <location>
        <begin position="74"/>
        <end position="84"/>
    </location>
</feature>
<feature type="compositionally biased region" description="Pro residues" evidence="1">
    <location>
        <begin position="413"/>
        <end position="429"/>
    </location>
</feature>
<dbReference type="OrthoDB" id="435402at2759"/>
<name>A0A433DD10_9FUNG</name>
<feature type="compositionally biased region" description="Low complexity" evidence="1">
    <location>
        <begin position="455"/>
        <end position="488"/>
    </location>
</feature>
<dbReference type="GO" id="GO:0033167">
    <property type="term" value="C:ARC complex"/>
    <property type="evidence" value="ECO:0007669"/>
    <property type="project" value="InterPro"/>
</dbReference>
<evidence type="ECO:0000256" key="1">
    <source>
        <dbReference type="SAM" id="MobiDB-lite"/>
    </source>
</evidence>
<dbReference type="GO" id="GO:0031047">
    <property type="term" value="P:regulatory ncRNA-mediated gene silencing"/>
    <property type="evidence" value="ECO:0007669"/>
    <property type="project" value="InterPro"/>
</dbReference>
<dbReference type="Pfam" id="PF09692">
    <property type="entry name" value="Arb1"/>
    <property type="match status" value="2"/>
</dbReference>
<accession>A0A433DD10</accession>
<comment type="caution">
    <text evidence="2">The sequence shown here is derived from an EMBL/GenBank/DDBJ whole genome shotgun (WGS) entry which is preliminary data.</text>
</comment>
<feature type="region of interest" description="Disordered" evidence="1">
    <location>
        <begin position="22"/>
        <end position="97"/>
    </location>
</feature>
<protein>
    <submittedName>
        <fullName evidence="2">Argonaute siRNA chaperone complex subunit Arb1-domain-containing protein</fullName>
    </submittedName>
</protein>
<gene>
    <name evidence="2" type="ORF">BC936DRAFT_144117</name>
</gene>
<keyword evidence="3" id="KW-1185">Reference proteome</keyword>
<feature type="compositionally biased region" description="Pro residues" evidence="1">
    <location>
        <begin position="444"/>
        <end position="454"/>
    </location>
</feature>
<dbReference type="EMBL" id="RBNI01003033">
    <property type="protein sequence ID" value="RUP48717.1"/>
    <property type="molecule type" value="Genomic_DNA"/>
</dbReference>
<feature type="compositionally biased region" description="Low complexity" evidence="1">
    <location>
        <begin position="430"/>
        <end position="443"/>
    </location>
</feature>
<dbReference type="Proteomes" id="UP000268093">
    <property type="component" value="Unassembled WGS sequence"/>
</dbReference>
<sequence length="596" mass="64872">MSLDKDNGGSIELILGDGNESFSAAEFGAPGPLAPQTEEKTREPSSMDEGPAPISEDSGARNTTIEIGTANGEKKKKKKKKKKKTVDLPEPGTEQPADYYLEKDAAELEDDPLDPHLRHVYNIPQDTMGKITLAKPLADRVEYAINKYRQKHTFTNQKKSMFDDYLRFGGIDVGQKAFQGRTTGGDNDDLGEEDFESAKVGPVVVEEDEDARVSFSEVARVYYGNRFVRSSKFIHLDDFRGSPEVIAGFLRYLRIRTVVPEYEEDLNEAIEIVNRARWELPECKILAQNLPGRFNKACGILFGGDLYEVFEKTWCTPEETAKYIGISREEVSRVVGSVLGDYKDVKAVKRFVCRTAEVVEIEGRAPGEMIEAEAAAKIKYANANKGKAAVANLAPTTENGDAAAAAAADAEPTPIPAEPAPVPAEPAPVPAESTPIPAESTPAPAEPTPAPAEPTPALAEPTSTPAEPTSTPTEPTSTPAEPTSIPSELTPVPERNPEAANPGTPTARLSDGDDLVKVTLREWKSKIGPTEQEDPPLPQVTVLLEKSIVRHLLVGMVITSDFWNLNTGLWYMSLIAAVQPTFHDIDDCEEEDGEFE</sequence>
<evidence type="ECO:0000313" key="3">
    <source>
        <dbReference type="Proteomes" id="UP000268093"/>
    </source>
</evidence>
<dbReference type="PRINTS" id="PR01217">
    <property type="entry name" value="PRICHEXTENSN"/>
</dbReference>
<dbReference type="PANTHER" id="PTHR24216">
    <property type="entry name" value="PAXILLIN-RELATED"/>
    <property type="match status" value="1"/>
</dbReference>